<feature type="transmembrane region" description="Helical" evidence="1">
    <location>
        <begin position="50"/>
        <end position="71"/>
    </location>
</feature>
<keyword evidence="1" id="KW-0812">Transmembrane</keyword>
<feature type="domain" description="Phosphatidic acid phosphatase type 2/haloperoxidase" evidence="2">
    <location>
        <begin position="83"/>
        <end position="155"/>
    </location>
</feature>
<feature type="transmembrane region" description="Helical" evidence="1">
    <location>
        <begin position="139"/>
        <end position="157"/>
    </location>
</feature>
<organism evidence="3 4">
    <name type="scientific">Stenotrophomonas maltophilia</name>
    <name type="common">Pseudomonas maltophilia</name>
    <name type="synonym">Xanthomonas maltophilia</name>
    <dbReference type="NCBI Taxonomy" id="40324"/>
    <lineage>
        <taxon>Bacteria</taxon>
        <taxon>Pseudomonadati</taxon>
        <taxon>Pseudomonadota</taxon>
        <taxon>Gammaproteobacteria</taxon>
        <taxon>Lysobacterales</taxon>
        <taxon>Lysobacteraceae</taxon>
        <taxon>Stenotrophomonas</taxon>
        <taxon>Stenotrophomonas maltophilia group</taxon>
    </lineage>
</organism>
<gene>
    <name evidence="3" type="ORF">CEE60_14090</name>
</gene>
<feature type="transmembrane region" description="Helical" evidence="1">
    <location>
        <begin position="164"/>
        <end position="181"/>
    </location>
</feature>
<dbReference type="Gene3D" id="1.20.144.10">
    <property type="entry name" value="Phosphatidic acid phosphatase type 2/haloperoxidase"/>
    <property type="match status" value="1"/>
</dbReference>
<dbReference type="SUPFAM" id="SSF48317">
    <property type="entry name" value="Acid phosphatase/Vanadium-dependent haloperoxidase"/>
    <property type="match status" value="1"/>
</dbReference>
<sequence length="211" mass="22898">MLLRPLRRVTWMHPLWVTLSQLGDSRWLLPLSLVLILFGPKESRTLRIRWAAALAGAGALTLATKLAFLGWGIGWARLDFTGFSGHATMTAAVYPVALYLAAFGRFPKPLLWALLGSLLAAMVAYSRLPLNAHSASEVVSGWVLGTAATVLALSARATGWTTPLPTLAASVVVGLAIPMLMPTVRTHDVVIRLATELSGRDQVFNRHHFVR</sequence>
<protein>
    <submittedName>
        <fullName evidence="3">Phosphoesterase PA-phosphatase</fullName>
    </submittedName>
</protein>
<dbReference type="InterPro" id="IPR000326">
    <property type="entry name" value="PAP2/HPO"/>
</dbReference>
<evidence type="ECO:0000256" key="1">
    <source>
        <dbReference type="SAM" id="Phobius"/>
    </source>
</evidence>
<feature type="transmembrane region" description="Helical" evidence="1">
    <location>
        <begin position="83"/>
        <end position="103"/>
    </location>
</feature>
<dbReference type="Proteomes" id="UP000198157">
    <property type="component" value="Unassembled WGS sequence"/>
</dbReference>
<keyword evidence="1" id="KW-1133">Transmembrane helix</keyword>
<dbReference type="EMBL" id="NIVS01000037">
    <property type="protein sequence ID" value="OWQ52049.1"/>
    <property type="molecule type" value="Genomic_DNA"/>
</dbReference>
<evidence type="ECO:0000313" key="3">
    <source>
        <dbReference type="EMBL" id="OWQ52049.1"/>
    </source>
</evidence>
<keyword evidence="1" id="KW-0472">Membrane</keyword>
<proteinExistence type="predicted"/>
<feature type="transmembrane region" description="Helical" evidence="1">
    <location>
        <begin position="110"/>
        <end position="127"/>
    </location>
</feature>
<dbReference type="AlphaFoldDB" id="A0A246HKD5"/>
<dbReference type="OrthoDB" id="8590768at2"/>
<dbReference type="InterPro" id="IPR036938">
    <property type="entry name" value="PAP2/HPO_sf"/>
</dbReference>
<evidence type="ECO:0000259" key="2">
    <source>
        <dbReference type="Pfam" id="PF01569"/>
    </source>
</evidence>
<accession>A0A246HKD5</accession>
<comment type="caution">
    <text evidence="3">The sequence shown here is derived from an EMBL/GenBank/DDBJ whole genome shotgun (WGS) entry which is preliminary data.</text>
</comment>
<dbReference type="Pfam" id="PF01569">
    <property type="entry name" value="PAP2"/>
    <property type="match status" value="1"/>
</dbReference>
<reference evidence="3 4" key="1">
    <citation type="submission" date="2017-06" db="EMBL/GenBank/DDBJ databases">
        <authorList>
            <person name="Kim H.J."/>
            <person name="Triplett B.A."/>
        </authorList>
    </citation>
    <scope>NUCLEOTIDE SEQUENCE [LARGE SCALE GENOMIC DNA]</scope>
    <source>
        <strain evidence="3 4">13146</strain>
    </source>
</reference>
<name>A0A246HKD5_STEMA</name>
<evidence type="ECO:0000313" key="4">
    <source>
        <dbReference type="Proteomes" id="UP000198157"/>
    </source>
</evidence>